<dbReference type="Gene3D" id="2.70.70.10">
    <property type="entry name" value="Glucose Permease (Domain IIA)"/>
    <property type="match status" value="1"/>
</dbReference>
<evidence type="ECO:0000313" key="3">
    <source>
        <dbReference type="Proteomes" id="UP000290204"/>
    </source>
</evidence>
<reference evidence="2 3" key="1">
    <citation type="submission" date="2019-01" db="EMBL/GenBank/DDBJ databases">
        <title>Lacibacter sp. strain TTM-7.</title>
        <authorList>
            <person name="Chen W.-M."/>
        </authorList>
    </citation>
    <scope>NUCLEOTIDE SEQUENCE [LARGE SCALE GENOMIC DNA]</scope>
    <source>
        <strain evidence="2 3">TTM-7</strain>
    </source>
</reference>
<evidence type="ECO:0000259" key="1">
    <source>
        <dbReference type="Pfam" id="PF01551"/>
    </source>
</evidence>
<feature type="domain" description="M23ase beta-sheet core" evidence="1">
    <location>
        <begin position="52"/>
        <end position="140"/>
    </location>
</feature>
<dbReference type="InterPro" id="IPR016047">
    <property type="entry name" value="M23ase_b-sheet_dom"/>
</dbReference>
<proteinExistence type="predicted"/>
<dbReference type="Proteomes" id="UP000290204">
    <property type="component" value="Unassembled WGS sequence"/>
</dbReference>
<dbReference type="PANTHER" id="PTHR21666">
    <property type="entry name" value="PEPTIDASE-RELATED"/>
    <property type="match status" value="1"/>
</dbReference>
<sequence>MKKIKRILLILLLILLIGFLIPQSFTIPVKGASKKSYNQQSFWAYPWGTSITHKGVDIFAKEGTEIVSSTSGIVLYTGTIEKGGNIVLILGPKWRLHYYAHLKEIKTSSFAFVSSTKTIGTVGTTGNAAGKAPHLHYTIKSLIPLPWRKDTSIQGWKKMYYLNPVEYLNTALN</sequence>
<dbReference type="CDD" id="cd12797">
    <property type="entry name" value="M23_peptidase"/>
    <property type="match status" value="1"/>
</dbReference>
<dbReference type="PANTHER" id="PTHR21666:SF268">
    <property type="entry name" value="PEPTIDASE M23 DOMAIN-CONTAINING PROTEIN"/>
    <property type="match status" value="1"/>
</dbReference>
<dbReference type="AlphaFoldDB" id="A0A4Q1CNL0"/>
<dbReference type="InterPro" id="IPR011055">
    <property type="entry name" value="Dup_hybrid_motif"/>
</dbReference>
<dbReference type="EMBL" id="SDHW01000001">
    <property type="protein sequence ID" value="RXK62676.1"/>
    <property type="molecule type" value="Genomic_DNA"/>
</dbReference>
<comment type="caution">
    <text evidence="2">The sequence shown here is derived from an EMBL/GenBank/DDBJ whole genome shotgun (WGS) entry which is preliminary data.</text>
</comment>
<organism evidence="2 3">
    <name type="scientific">Lacibacter luteus</name>
    <dbReference type="NCBI Taxonomy" id="2508719"/>
    <lineage>
        <taxon>Bacteria</taxon>
        <taxon>Pseudomonadati</taxon>
        <taxon>Bacteroidota</taxon>
        <taxon>Chitinophagia</taxon>
        <taxon>Chitinophagales</taxon>
        <taxon>Chitinophagaceae</taxon>
        <taxon>Lacibacter</taxon>
    </lineage>
</organism>
<dbReference type="GO" id="GO:0004222">
    <property type="term" value="F:metalloendopeptidase activity"/>
    <property type="evidence" value="ECO:0007669"/>
    <property type="project" value="TreeGrafter"/>
</dbReference>
<evidence type="ECO:0000313" key="2">
    <source>
        <dbReference type="EMBL" id="RXK62676.1"/>
    </source>
</evidence>
<dbReference type="OrthoDB" id="9810477at2"/>
<dbReference type="RefSeq" id="WP_129130047.1">
    <property type="nucleotide sequence ID" value="NZ_SDHW01000001.1"/>
</dbReference>
<accession>A0A4Q1CNL0</accession>
<dbReference type="Pfam" id="PF01551">
    <property type="entry name" value="Peptidase_M23"/>
    <property type="match status" value="1"/>
</dbReference>
<protein>
    <submittedName>
        <fullName evidence="2">M23 family metallopeptidase</fullName>
    </submittedName>
</protein>
<gene>
    <name evidence="2" type="ORF">ESA94_06675</name>
</gene>
<dbReference type="SUPFAM" id="SSF51261">
    <property type="entry name" value="Duplicated hybrid motif"/>
    <property type="match status" value="1"/>
</dbReference>
<keyword evidence="3" id="KW-1185">Reference proteome</keyword>
<name>A0A4Q1CNL0_9BACT</name>
<dbReference type="InterPro" id="IPR050570">
    <property type="entry name" value="Cell_wall_metabolism_enzyme"/>
</dbReference>